<accession>A0A0K2ULH2</accession>
<proteinExistence type="predicted"/>
<reference evidence="1" key="1">
    <citation type="submission" date="2014-05" db="EMBL/GenBank/DDBJ databases">
        <authorList>
            <person name="Chronopoulou M."/>
        </authorList>
    </citation>
    <scope>NUCLEOTIDE SEQUENCE</scope>
    <source>
        <tissue evidence="1">Whole organism</tissue>
    </source>
</reference>
<name>A0A0K2ULH2_LEPSM</name>
<dbReference type="AlphaFoldDB" id="A0A0K2ULH2"/>
<organism evidence="1">
    <name type="scientific">Lepeophtheirus salmonis</name>
    <name type="common">Salmon louse</name>
    <name type="synonym">Caligus salmonis</name>
    <dbReference type="NCBI Taxonomy" id="72036"/>
    <lineage>
        <taxon>Eukaryota</taxon>
        <taxon>Metazoa</taxon>
        <taxon>Ecdysozoa</taxon>
        <taxon>Arthropoda</taxon>
        <taxon>Crustacea</taxon>
        <taxon>Multicrustacea</taxon>
        <taxon>Hexanauplia</taxon>
        <taxon>Copepoda</taxon>
        <taxon>Siphonostomatoida</taxon>
        <taxon>Caligidae</taxon>
        <taxon>Lepeophtheirus</taxon>
    </lineage>
</organism>
<feature type="non-terminal residue" evidence="1">
    <location>
        <position position="1"/>
    </location>
</feature>
<sequence>SYFLDCAQLFTCSENGNTLYTARETEKTCYATFPPSYRSDLFFTPKNNSFKALIIYLHTYVSRYNNALFT</sequence>
<protein>
    <submittedName>
        <fullName evidence="1">Uncharacterized protein</fullName>
    </submittedName>
</protein>
<evidence type="ECO:0000313" key="1">
    <source>
        <dbReference type="EMBL" id="CDW38531.1"/>
    </source>
</evidence>
<dbReference type="EMBL" id="HACA01021170">
    <property type="protein sequence ID" value="CDW38531.1"/>
    <property type="molecule type" value="Transcribed_RNA"/>
</dbReference>